<dbReference type="AlphaFoldDB" id="A0A7G3G8U7"/>
<keyword evidence="4" id="KW-0812">Transmembrane</keyword>
<feature type="transmembrane region" description="Helical" evidence="4">
    <location>
        <begin position="145"/>
        <end position="164"/>
    </location>
</feature>
<evidence type="ECO:0000256" key="3">
    <source>
        <dbReference type="PROSITE-ProRule" id="PRU00339"/>
    </source>
</evidence>
<evidence type="ECO:0000313" key="6">
    <source>
        <dbReference type="Proteomes" id="UP000515917"/>
    </source>
</evidence>
<keyword evidence="4" id="KW-1133">Transmembrane helix</keyword>
<dbReference type="PANTHER" id="PTHR44227:SF3">
    <property type="entry name" value="PROTEIN O-MANNOSYL-TRANSFERASE TMTC4"/>
    <property type="match status" value="1"/>
</dbReference>
<keyword evidence="2 3" id="KW-0802">TPR repeat</keyword>
<keyword evidence="4" id="KW-0472">Membrane</keyword>
<feature type="transmembrane region" description="Helical" evidence="4">
    <location>
        <begin position="120"/>
        <end position="139"/>
    </location>
</feature>
<evidence type="ECO:0000256" key="1">
    <source>
        <dbReference type="ARBA" id="ARBA00022737"/>
    </source>
</evidence>
<dbReference type="InterPro" id="IPR011990">
    <property type="entry name" value="TPR-like_helical_dom_sf"/>
</dbReference>
<dbReference type="PANTHER" id="PTHR44227">
    <property type="match status" value="1"/>
</dbReference>
<accession>A0A7G3G8U7</accession>
<dbReference type="KEGG" id="ifl:C1H71_08465"/>
<feature type="repeat" description="TPR" evidence="3">
    <location>
        <begin position="468"/>
        <end position="501"/>
    </location>
</feature>
<feature type="repeat" description="TPR" evidence="3">
    <location>
        <begin position="434"/>
        <end position="467"/>
    </location>
</feature>
<gene>
    <name evidence="5" type="ORF">C1H71_08465</name>
</gene>
<keyword evidence="6" id="KW-1185">Reference proteome</keyword>
<reference evidence="5 6" key="1">
    <citation type="submission" date="2018-01" db="EMBL/GenBank/DDBJ databases">
        <title>Genome sequence of Iodobacter sp. strain PCH194 isolated from Indian Trans-Himalaya.</title>
        <authorList>
            <person name="Kumar V."/>
            <person name="Thakur V."/>
            <person name="Kumar S."/>
            <person name="Singh D."/>
        </authorList>
    </citation>
    <scope>NUCLEOTIDE SEQUENCE [LARGE SCALE GENOMIC DNA]</scope>
    <source>
        <strain evidence="5 6">PCH194</strain>
    </source>
</reference>
<proteinExistence type="predicted"/>
<feature type="transmembrane region" description="Helical" evidence="4">
    <location>
        <begin position="171"/>
        <end position="204"/>
    </location>
</feature>
<dbReference type="Pfam" id="PF00515">
    <property type="entry name" value="TPR_1"/>
    <property type="match status" value="2"/>
</dbReference>
<feature type="transmembrane region" description="Helical" evidence="4">
    <location>
        <begin position="12"/>
        <end position="30"/>
    </location>
</feature>
<evidence type="ECO:0000256" key="2">
    <source>
        <dbReference type="ARBA" id="ARBA00022803"/>
    </source>
</evidence>
<feature type="transmembrane region" description="Helical" evidence="4">
    <location>
        <begin position="265"/>
        <end position="286"/>
    </location>
</feature>
<dbReference type="RefSeq" id="WP_130106147.1">
    <property type="nucleotide sequence ID" value="NZ_CP025781.1"/>
</dbReference>
<keyword evidence="1" id="KW-0677">Repeat</keyword>
<dbReference type="SMART" id="SM00028">
    <property type="entry name" value="TPR"/>
    <property type="match status" value="3"/>
</dbReference>
<dbReference type="PROSITE" id="PS50293">
    <property type="entry name" value="TPR_REGION"/>
    <property type="match status" value="2"/>
</dbReference>
<dbReference type="SUPFAM" id="SSF48452">
    <property type="entry name" value="TPR-like"/>
    <property type="match status" value="1"/>
</dbReference>
<evidence type="ECO:0000256" key="4">
    <source>
        <dbReference type="SAM" id="Phobius"/>
    </source>
</evidence>
<protein>
    <submittedName>
        <fullName evidence="5">Uncharacterized protein</fullName>
    </submittedName>
</protein>
<organism evidence="5 6">
    <name type="scientific">Iodobacter fluviatilis</name>
    <dbReference type="NCBI Taxonomy" id="537"/>
    <lineage>
        <taxon>Bacteria</taxon>
        <taxon>Pseudomonadati</taxon>
        <taxon>Pseudomonadota</taxon>
        <taxon>Betaproteobacteria</taxon>
        <taxon>Neisseriales</taxon>
        <taxon>Chitinibacteraceae</taxon>
        <taxon>Iodobacter</taxon>
    </lineage>
</organism>
<dbReference type="PROSITE" id="PS50005">
    <property type="entry name" value="TPR"/>
    <property type="match status" value="2"/>
</dbReference>
<dbReference type="Gene3D" id="1.25.40.10">
    <property type="entry name" value="Tetratricopeptide repeat domain"/>
    <property type="match status" value="1"/>
</dbReference>
<feature type="transmembrane region" description="Helical" evidence="4">
    <location>
        <begin position="306"/>
        <end position="327"/>
    </location>
</feature>
<feature type="transmembrane region" description="Helical" evidence="4">
    <location>
        <begin position="361"/>
        <end position="380"/>
    </location>
</feature>
<dbReference type="Proteomes" id="UP000515917">
    <property type="component" value="Chromosome"/>
</dbReference>
<feature type="transmembrane region" description="Helical" evidence="4">
    <location>
        <begin position="87"/>
        <end position="108"/>
    </location>
</feature>
<feature type="transmembrane region" description="Helical" evidence="4">
    <location>
        <begin position="332"/>
        <end position="349"/>
    </location>
</feature>
<dbReference type="InterPro" id="IPR019734">
    <property type="entry name" value="TPR_rpt"/>
</dbReference>
<sequence length="540" mass="63335">MNNIFFKKNKLVILHVTLLLFIPFIVYFNFRWNPIVFDDLYFFDGVEHSQFFKIFDLSIRWLPYATFEWTKALFGSDVIWLHFGNNLIHAANGIFLYFLLNYLFPICIKEDSIALSLRNTAFFAAFLFMLHPASVYSVNYISQRSMLMATFFAIAMMFSFVESIHTKNKKLLFFAVFLYGMSVLCKEHAIMLPALAFFAAFLLVKDIKQIFKYCWPYFLLCFFIAIYVVIQIKSINLYGNPYESGASELLSRLQLIDPSFSIKQAYFYSVYTQMGLFFKYLLLWIIPSSMWMSIDMYETFATRVLLFPQLVGAISFLVYPIFSVWLIKKNDLFALLGFALICPWLLFLTEITTVRIQESFVIYRSYIWMVFFTCALPFVIQKISSKKAIGLLCIISIMMVPLTLQRLISFSHPLLLWDDAARLVEGKENRPGVERVYHNRGLAYLQQKQYKLAIEDFNKALEIWPQYNFVYNDRGAAYLELQDYQQAINDFNQSIRLKPNYFRPYLGRAHIFELMGQQDQAKQNYAIACNMGLAEACAKR</sequence>
<dbReference type="InterPro" id="IPR052346">
    <property type="entry name" value="O-mannosyl-transferase_TMTC"/>
</dbReference>
<evidence type="ECO:0000313" key="5">
    <source>
        <dbReference type="EMBL" id="QBC43569.1"/>
    </source>
</evidence>
<feature type="transmembrane region" description="Helical" evidence="4">
    <location>
        <begin position="210"/>
        <end position="230"/>
    </location>
</feature>
<feature type="transmembrane region" description="Helical" evidence="4">
    <location>
        <begin position="387"/>
        <end position="404"/>
    </location>
</feature>
<name>A0A7G3G8U7_9NEIS</name>
<dbReference type="EMBL" id="CP025781">
    <property type="protein sequence ID" value="QBC43569.1"/>
    <property type="molecule type" value="Genomic_DNA"/>
</dbReference>